<feature type="region of interest" description="Disordered" evidence="1">
    <location>
        <begin position="167"/>
        <end position="224"/>
    </location>
</feature>
<evidence type="ECO:0000313" key="3">
    <source>
        <dbReference type="Proteomes" id="UP001548587"/>
    </source>
</evidence>
<dbReference type="NCBIfam" id="TIGR02557">
    <property type="entry name" value="HpaP"/>
    <property type="match status" value="1"/>
</dbReference>
<accession>A0ABV2CDR6</accession>
<dbReference type="EMBL" id="JBEWCH010000017">
    <property type="protein sequence ID" value="MET1477260.1"/>
    <property type="molecule type" value="Genomic_DNA"/>
</dbReference>
<dbReference type="Pfam" id="PF09483">
    <property type="entry name" value="HpaP"/>
    <property type="match status" value="1"/>
</dbReference>
<evidence type="ECO:0000256" key="1">
    <source>
        <dbReference type="SAM" id="MobiDB-lite"/>
    </source>
</evidence>
<gene>
    <name evidence="2" type="primary">sctP</name>
    <name evidence="2" type="ORF">ABXL37_23685</name>
</gene>
<sequence>MSISSPSAAWRCDRASRAMHTCPPHRARVIAAPAAHTDPAPEMPAAQLSRQAALFQRLREGARAGASETPGDEPPCAAPAEPPFGEQAEPLYPVPGFAADDHRDDAGSGERDDDAQAGSGDERDDAAGHARSAAPVPVPAPVPATIHPPMHSTMHLPVQSAMHAPMHVPGYSTMPTPTPMPVHGAASLSPQRPPNARPSTAAPATPRVQATREPQRSEAAGPHAVVAVRAPARTGQDMNRFVDSIVAEVSDFCANPIVFASGDWQITIPIDPALLPGCTLNLALSHFQLTLRFDTTDARSRELISQHAATLRTSLEAVMQSRFDGARSVEIIVT</sequence>
<dbReference type="RefSeq" id="WP_245170388.1">
    <property type="nucleotide sequence ID" value="NZ_JBEWCH010000017.1"/>
</dbReference>
<proteinExistence type="predicted"/>
<organism evidence="2 3">
    <name type="scientific">Burkholderia sola</name>
    <dbReference type="NCBI Taxonomy" id="2843302"/>
    <lineage>
        <taxon>Bacteria</taxon>
        <taxon>Pseudomonadati</taxon>
        <taxon>Pseudomonadota</taxon>
        <taxon>Betaproteobacteria</taxon>
        <taxon>Burkholderiales</taxon>
        <taxon>Burkholderiaceae</taxon>
        <taxon>Burkholderia</taxon>
        <taxon>Burkholderia cepacia complex</taxon>
    </lineage>
</organism>
<evidence type="ECO:0000313" key="2">
    <source>
        <dbReference type="EMBL" id="MET1477260.1"/>
    </source>
</evidence>
<keyword evidence="3" id="KW-1185">Reference proteome</keyword>
<protein>
    <submittedName>
        <fullName evidence="2">Type III secretion system protein SctP</fullName>
    </submittedName>
</protein>
<feature type="region of interest" description="Disordered" evidence="1">
    <location>
        <begin position="55"/>
        <end position="152"/>
    </location>
</feature>
<feature type="compositionally biased region" description="Low complexity" evidence="1">
    <location>
        <begin position="197"/>
        <end position="207"/>
    </location>
</feature>
<dbReference type="InterPro" id="IPR013390">
    <property type="entry name" value="T3SS_HpaP"/>
</dbReference>
<comment type="caution">
    <text evidence="2">The sequence shown here is derived from an EMBL/GenBank/DDBJ whole genome shotgun (WGS) entry which is preliminary data.</text>
</comment>
<reference evidence="2 3" key="1">
    <citation type="submission" date="2024-06" db="EMBL/GenBank/DDBJ databases">
        <title>Burkholderia sola in Mexico.</title>
        <authorList>
            <person name="Estrada P."/>
        </authorList>
    </citation>
    <scope>NUCLEOTIDE SEQUENCE [LARGE SCALE GENOMIC DNA]</scope>
    <source>
        <strain evidence="2 3">CpTa8-5</strain>
    </source>
</reference>
<feature type="compositionally biased region" description="Pro residues" evidence="1">
    <location>
        <begin position="72"/>
        <end position="82"/>
    </location>
</feature>
<name>A0ABV2CDR6_9BURK</name>
<dbReference type="Proteomes" id="UP001548587">
    <property type="component" value="Unassembled WGS sequence"/>
</dbReference>
<feature type="compositionally biased region" description="Basic and acidic residues" evidence="1">
    <location>
        <begin position="99"/>
        <end position="110"/>
    </location>
</feature>